<reference evidence="3 4" key="1">
    <citation type="submission" date="2023-10" db="EMBL/GenBank/DDBJ databases">
        <title>Y20.</title>
        <authorList>
            <person name="Zhang G."/>
            <person name="Ding Y."/>
        </authorList>
    </citation>
    <scope>NUCLEOTIDE SEQUENCE [LARGE SCALE GENOMIC DNA]</scope>
    <source>
        <strain evidence="3 4">Y20</strain>
    </source>
</reference>
<feature type="domain" description="Glycosyl transferase family 1" evidence="2">
    <location>
        <begin position="2"/>
        <end position="147"/>
    </location>
</feature>
<protein>
    <submittedName>
        <fullName evidence="3">Glycosyltransferase</fullName>
        <ecNumber evidence="3">2.4.-.-</ecNumber>
    </submittedName>
</protein>
<accession>A0AAU0ML41</accession>
<evidence type="ECO:0000313" key="3">
    <source>
        <dbReference type="EMBL" id="WOQ70887.1"/>
    </source>
</evidence>
<gene>
    <name evidence="3" type="ORF">RYJ27_01905</name>
</gene>
<evidence type="ECO:0000259" key="2">
    <source>
        <dbReference type="Pfam" id="PF00534"/>
    </source>
</evidence>
<evidence type="ECO:0000256" key="1">
    <source>
        <dbReference type="ARBA" id="ARBA00022679"/>
    </source>
</evidence>
<dbReference type="InterPro" id="IPR001296">
    <property type="entry name" value="Glyco_trans_1"/>
</dbReference>
<dbReference type="EMBL" id="CP137080">
    <property type="protein sequence ID" value="WOQ70887.1"/>
    <property type="molecule type" value="Genomic_DNA"/>
</dbReference>
<dbReference type="PANTHER" id="PTHR12526:SF637">
    <property type="entry name" value="GLYCOSYLTRANSFERASE EPSF-RELATED"/>
    <property type="match status" value="1"/>
</dbReference>
<keyword evidence="1 3" id="KW-0808">Transferase</keyword>
<dbReference type="Pfam" id="PF00534">
    <property type="entry name" value="Glycos_transf_1"/>
    <property type="match status" value="1"/>
</dbReference>
<organism evidence="3 4">
    <name type="scientific">Microbacterium limosum</name>
    <dbReference type="NCBI Taxonomy" id="3079935"/>
    <lineage>
        <taxon>Bacteria</taxon>
        <taxon>Bacillati</taxon>
        <taxon>Actinomycetota</taxon>
        <taxon>Actinomycetes</taxon>
        <taxon>Micrococcales</taxon>
        <taxon>Microbacteriaceae</taxon>
        <taxon>Microbacterium</taxon>
    </lineage>
</organism>
<dbReference type="SUPFAM" id="SSF53756">
    <property type="entry name" value="UDP-Glycosyltransferase/glycogen phosphorylase"/>
    <property type="match status" value="1"/>
</dbReference>
<dbReference type="PANTHER" id="PTHR12526">
    <property type="entry name" value="GLYCOSYLTRANSFERASE"/>
    <property type="match status" value="1"/>
</dbReference>
<keyword evidence="4" id="KW-1185">Reference proteome</keyword>
<dbReference type="GO" id="GO:0016757">
    <property type="term" value="F:glycosyltransferase activity"/>
    <property type="evidence" value="ECO:0007669"/>
    <property type="project" value="UniProtKB-KW"/>
</dbReference>
<name>A0AAU0ML41_9MICO</name>
<dbReference type="AlphaFoldDB" id="A0AAU0ML41"/>
<proteinExistence type="predicted"/>
<evidence type="ECO:0000313" key="4">
    <source>
        <dbReference type="Proteomes" id="UP001329313"/>
    </source>
</evidence>
<sequence length="179" mass="18931">MFLARLHPRKRPLAFVRMAALLAERFSSARFVLIGPDEGEGAAVRDAIAGSGHSEQITWMGAASPERTDELLATAKVYVLPAFDEVFPMSVLEAMRAGTPVVTTDSLGIAADCRAHGAALVTDGSAHQLAAAVASLLDDATLAEEIRIGAGRYLEEQLNIARVAEQLESAYAAAAGNRR</sequence>
<dbReference type="KEGG" id="mliy:RYJ27_01905"/>
<dbReference type="Proteomes" id="UP001329313">
    <property type="component" value="Chromosome"/>
</dbReference>
<keyword evidence="3" id="KW-0328">Glycosyltransferase</keyword>
<dbReference type="Gene3D" id="3.40.50.2000">
    <property type="entry name" value="Glycogen Phosphorylase B"/>
    <property type="match status" value="2"/>
</dbReference>
<dbReference type="EC" id="2.4.-.-" evidence="3"/>